<dbReference type="SMART" id="SM00228">
    <property type="entry name" value="PDZ"/>
    <property type="match status" value="1"/>
</dbReference>
<dbReference type="Pfam" id="PF00787">
    <property type="entry name" value="PX"/>
    <property type="match status" value="1"/>
</dbReference>
<gene>
    <name evidence="9" type="ORF">AFUS01_LOCUS43662</name>
</gene>
<keyword evidence="10" id="KW-1185">Reference proteome</keyword>
<protein>
    <recommendedName>
        <fullName evidence="11">Sorting nexin-27</fullName>
    </recommendedName>
</protein>
<dbReference type="GO" id="GO:0032266">
    <property type="term" value="F:phosphatidylinositol-3-phosphate binding"/>
    <property type="evidence" value="ECO:0007669"/>
    <property type="project" value="InterPro"/>
</dbReference>
<dbReference type="AlphaFoldDB" id="A0A8J2M8W6"/>
<dbReference type="InterPro" id="IPR001683">
    <property type="entry name" value="PX_dom"/>
</dbReference>
<dbReference type="InterPro" id="IPR037835">
    <property type="entry name" value="SNX27_RA"/>
</dbReference>
<dbReference type="FunFam" id="3.10.20.90:FF:000210">
    <property type="entry name" value="Putative Sorting nexin-27"/>
    <property type="match status" value="1"/>
</dbReference>
<feature type="domain" description="PDZ" evidence="6">
    <location>
        <begin position="14"/>
        <end position="107"/>
    </location>
</feature>
<evidence type="ECO:0000256" key="2">
    <source>
        <dbReference type="ARBA" id="ARBA00004184"/>
    </source>
</evidence>
<evidence type="ECO:0000313" key="10">
    <source>
        <dbReference type="Proteomes" id="UP000708208"/>
    </source>
</evidence>
<dbReference type="InterPro" id="IPR037827">
    <property type="entry name" value="SNX27_FERM-like_dom"/>
</dbReference>
<dbReference type="PROSITE" id="PS50200">
    <property type="entry name" value="RA"/>
    <property type="match status" value="1"/>
</dbReference>
<comment type="subcellular location">
    <subcellularLocation>
        <location evidence="2">Endomembrane system</location>
        <topology evidence="2">Peripheral membrane protein</topology>
    </subcellularLocation>
    <subcellularLocation>
        <location evidence="1">Endosome</location>
    </subcellularLocation>
</comment>
<dbReference type="InterPro" id="IPR000159">
    <property type="entry name" value="RA_dom"/>
</dbReference>
<dbReference type="Pfam" id="PF00788">
    <property type="entry name" value="RA"/>
    <property type="match status" value="1"/>
</dbReference>
<feature type="domain" description="Ras-associating" evidence="8">
    <location>
        <begin position="244"/>
        <end position="332"/>
    </location>
</feature>
<dbReference type="PROSITE" id="PS50106">
    <property type="entry name" value="PDZ"/>
    <property type="match status" value="1"/>
</dbReference>
<comment type="caution">
    <text evidence="9">The sequence shown here is derived from an EMBL/GenBank/DDBJ whole genome shotgun (WGS) entry which is preliminary data.</text>
</comment>
<accession>A0A8J2M8W6</accession>
<evidence type="ECO:0008006" key="11">
    <source>
        <dbReference type="Google" id="ProtNLM"/>
    </source>
</evidence>
<evidence type="ECO:0000313" key="9">
    <source>
        <dbReference type="EMBL" id="CAG7834125.1"/>
    </source>
</evidence>
<keyword evidence="3" id="KW-0967">Endosome</keyword>
<evidence type="ECO:0000259" key="6">
    <source>
        <dbReference type="PROSITE" id="PS50106"/>
    </source>
</evidence>
<organism evidence="9 10">
    <name type="scientific">Allacma fusca</name>
    <dbReference type="NCBI Taxonomy" id="39272"/>
    <lineage>
        <taxon>Eukaryota</taxon>
        <taxon>Metazoa</taxon>
        <taxon>Ecdysozoa</taxon>
        <taxon>Arthropoda</taxon>
        <taxon>Hexapoda</taxon>
        <taxon>Collembola</taxon>
        <taxon>Symphypleona</taxon>
        <taxon>Sminthuridae</taxon>
        <taxon>Allacma</taxon>
    </lineage>
</organism>
<evidence type="ECO:0000256" key="1">
    <source>
        <dbReference type="ARBA" id="ARBA00004177"/>
    </source>
</evidence>
<dbReference type="CDD" id="cd13338">
    <property type="entry name" value="FERM-like_C_SNX27"/>
    <property type="match status" value="1"/>
</dbReference>
<dbReference type="GO" id="GO:0032456">
    <property type="term" value="P:endocytic recycling"/>
    <property type="evidence" value="ECO:0007669"/>
    <property type="project" value="TreeGrafter"/>
</dbReference>
<dbReference type="PROSITE" id="PS50195">
    <property type="entry name" value="PX"/>
    <property type="match status" value="1"/>
</dbReference>
<dbReference type="Pfam" id="PF00595">
    <property type="entry name" value="PDZ"/>
    <property type="match status" value="1"/>
</dbReference>
<dbReference type="SMART" id="SM00312">
    <property type="entry name" value="PX"/>
    <property type="match status" value="1"/>
</dbReference>
<evidence type="ECO:0000256" key="4">
    <source>
        <dbReference type="ARBA" id="ARBA00023121"/>
    </source>
</evidence>
<proteinExistence type="predicted"/>
<keyword evidence="4" id="KW-0446">Lipid-binding</keyword>
<sequence length="500" mass="57217">MMDEDQTNPWAPRVVKIYKSETGFGFNVRGQVSEGGQLRSINGELYAPLQHVSAVLEAGAAEKAGIHKGDRILEVNGVNVEGATHRQVVDLIKSGGDVLTLTVISVSPQEAERLEPNEETTNFPSYDYSEKRSLPISIPDYQYKYNEKTGERYVVYNIYMAGRHLCSRRYKEFTVLLLNLKKEFSGFNFPKLPSKWPFALNEQQLDSRRRGLEQFLEKVCAVRVIAESDIMQEFLTDDEQGSGSKIDLKVLLPNREVVTLNVQKNANAEEVYAVLAHKINLSAEAFHIFALFEIVEYNFERKLAPNEFPHNLYIQNYSTATSTCICMRKWLFTLSKELSLTNDDQATTYFFWQAVDDVNRGHIKAGDRLYQLKALQDASRKNEYLSLVRQLEGYGGIVFPHCSCDSRKEGHVIPTISAASFELQACKEDGTLESQTIHFSWSSIIQWDVDDEGMAFAFQYQRPDKPARWVKIFTNYFHFMNDCFEKVKEEMMLEGRPKAS</sequence>
<feature type="domain" description="PX" evidence="7">
    <location>
        <begin position="104"/>
        <end position="242"/>
    </location>
</feature>
<dbReference type="Proteomes" id="UP000708208">
    <property type="component" value="Unassembled WGS sequence"/>
</dbReference>
<dbReference type="GO" id="GO:0005769">
    <property type="term" value="C:early endosome"/>
    <property type="evidence" value="ECO:0007669"/>
    <property type="project" value="TreeGrafter"/>
</dbReference>
<dbReference type="CDD" id="cd06886">
    <property type="entry name" value="PX_SNX27"/>
    <property type="match status" value="1"/>
</dbReference>
<dbReference type="GO" id="GO:0007165">
    <property type="term" value="P:signal transduction"/>
    <property type="evidence" value="ECO:0007669"/>
    <property type="project" value="InterPro"/>
</dbReference>
<dbReference type="GO" id="GO:0006886">
    <property type="term" value="P:intracellular protein transport"/>
    <property type="evidence" value="ECO:0007669"/>
    <property type="project" value="TreeGrafter"/>
</dbReference>
<dbReference type="FunFam" id="3.30.1520.10:FF:000003">
    <property type="entry name" value="sorting nexin-27 isoform X2"/>
    <property type="match status" value="1"/>
</dbReference>
<dbReference type="EMBL" id="CAJVCH010570121">
    <property type="protein sequence ID" value="CAG7834125.1"/>
    <property type="molecule type" value="Genomic_DNA"/>
</dbReference>
<evidence type="ECO:0000259" key="7">
    <source>
        <dbReference type="PROSITE" id="PS50195"/>
    </source>
</evidence>
<dbReference type="PANTHER" id="PTHR12431">
    <property type="entry name" value="SORTING NEXIN 17 AND 27"/>
    <property type="match status" value="1"/>
</dbReference>
<dbReference type="FunFam" id="2.30.42.10:FF:000061">
    <property type="entry name" value="sorting nexin-27 isoform X2"/>
    <property type="match status" value="1"/>
</dbReference>
<dbReference type="InterPro" id="IPR001478">
    <property type="entry name" value="PDZ"/>
</dbReference>
<dbReference type="CDD" id="cd23070">
    <property type="entry name" value="PDZ_SNX27-like"/>
    <property type="match status" value="1"/>
</dbReference>
<evidence type="ECO:0000256" key="3">
    <source>
        <dbReference type="ARBA" id="ARBA00022753"/>
    </source>
</evidence>
<reference evidence="9" key="1">
    <citation type="submission" date="2021-06" db="EMBL/GenBank/DDBJ databases">
        <authorList>
            <person name="Hodson N. C."/>
            <person name="Mongue J. A."/>
            <person name="Jaron S. K."/>
        </authorList>
    </citation>
    <scope>NUCLEOTIDE SEQUENCE</scope>
</reference>
<dbReference type="OrthoDB" id="10036828at2759"/>
<evidence type="ECO:0000259" key="8">
    <source>
        <dbReference type="PROSITE" id="PS50200"/>
    </source>
</evidence>
<dbReference type="PANTHER" id="PTHR12431:SF19">
    <property type="entry name" value="SORTING NEXIN-27"/>
    <property type="match status" value="1"/>
</dbReference>
<keyword evidence="5" id="KW-0472">Membrane</keyword>
<evidence type="ECO:0000256" key="5">
    <source>
        <dbReference type="ARBA" id="ARBA00023136"/>
    </source>
</evidence>
<name>A0A8J2M8W6_9HEXA</name>
<dbReference type="InterPro" id="IPR037833">
    <property type="entry name" value="SNX27_PX"/>
</dbReference>
<dbReference type="CDD" id="cd01777">
    <property type="entry name" value="FERM_F1_SNX27"/>
    <property type="match status" value="1"/>
</dbReference>